<gene>
    <name evidence="8" type="primary">galT</name>
    <name evidence="8" type="ORF">HME9304_00683</name>
</gene>
<protein>
    <recommendedName>
        <fullName evidence="1 5">Galactose-1-phosphate uridylyltransferase</fullName>
        <ecNumber evidence="5">2.7.7.12</ecNumber>
    </recommendedName>
</protein>
<dbReference type="InterPro" id="IPR001937">
    <property type="entry name" value="GalP_UDPtransf1"/>
</dbReference>
<evidence type="ECO:0000313" key="9">
    <source>
        <dbReference type="Proteomes" id="UP000248536"/>
    </source>
</evidence>
<keyword evidence="9" id="KW-1185">Reference proteome</keyword>
<evidence type="ECO:0000256" key="6">
    <source>
        <dbReference type="SAM" id="MobiDB-lite"/>
    </source>
</evidence>
<feature type="domain" description="Galactose-1-phosphate uridyl transferase N-terminal" evidence="7">
    <location>
        <begin position="3"/>
        <end position="132"/>
    </location>
</feature>
<dbReference type="EMBL" id="CP030104">
    <property type="protein sequence ID" value="AWX43692.1"/>
    <property type="molecule type" value="Genomic_DNA"/>
</dbReference>
<dbReference type="Gene3D" id="3.30.428.10">
    <property type="entry name" value="HIT-like"/>
    <property type="match status" value="1"/>
</dbReference>
<dbReference type="NCBIfam" id="TIGR00209">
    <property type="entry name" value="galT_1"/>
    <property type="match status" value="1"/>
</dbReference>
<evidence type="ECO:0000313" key="8">
    <source>
        <dbReference type="EMBL" id="AWX43692.1"/>
    </source>
</evidence>
<name>A0A2Z4LPI0_9FLAO</name>
<dbReference type="AlphaFoldDB" id="A0A2Z4LPI0"/>
<dbReference type="GO" id="GO:0033499">
    <property type="term" value="P:galactose catabolic process via UDP-galactose, Leloir pathway"/>
    <property type="evidence" value="ECO:0007669"/>
    <property type="project" value="TreeGrafter"/>
</dbReference>
<evidence type="ECO:0000256" key="3">
    <source>
        <dbReference type="ARBA" id="ARBA00022695"/>
    </source>
</evidence>
<keyword evidence="2 8" id="KW-0808">Transferase</keyword>
<evidence type="ECO:0000256" key="4">
    <source>
        <dbReference type="ARBA" id="ARBA00023277"/>
    </source>
</evidence>
<feature type="region of interest" description="Disordered" evidence="6">
    <location>
        <begin position="28"/>
        <end position="47"/>
    </location>
</feature>
<evidence type="ECO:0000256" key="2">
    <source>
        <dbReference type="ARBA" id="ARBA00022679"/>
    </source>
</evidence>
<organism evidence="8 9">
    <name type="scientific">Flagellimonas maritima</name>
    <dbReference type="NCBI Taxonomy" id="1383885"/>
    <lineage>
        <taxon>Bacteria</taxon>
        <taxon>Pseudomonadati</taxon>
        <taxon>Bacteroidota</taxon>
        <taxon>Flavobacteriia</taxon>
        <taxon>Flavobacteriales</taxon>
        <taxon>Flavobacteriaceae</taxon>
        <taxon>Flagellimonas</taxon>
    </lineage>
</organism>
<sequence>MKLELNEHPHRRLNILTGEWVLVSPHRTKRPWQGKQEKTGQEKKPNYDPECYLCPGNTRANGTVNPQYRSTYSFINDFSALLPDTPADIVKDGLFNAKGENGICKVICFSPDYSLTLPLMEENDIGQVIALW</sequence>
<accession>A0A2Z4LPI0</accession>
<evidence type="ECO:0000256" key="5">
    <source>
        <dbReference type="NCBIfam" id="TIGR00209"/>
    </source>
</evidence>
<evidence type="ECO:0000256" key="1">
    <source>
        <dbReference type="ARBA" id="ARBA00016340"/>
    </source>
</evidence>
<dbReference type="GO" id="GO:0008108">
    <property type="term" value="F:UDP-glucose:hexose-1-phosphate uridylyltransferase activity"/>
    <property type="evidence" value="ECO:0007669"/>
    <property type="project" value="UniProtKB-UniRule"/>
</dbReference>
<dbReference type="SUPFAM" id="SSF54197">
    <property type="entry name" value="HIT-like"/>
    <property type="match status" value="1"/>
</dbReference>
<dbReference type="GO" id="GO:0008270">
    <property type="term" value="F:zinc ion binding"/>
    <property type="evidence" value="ECO:0007669"/>
    <property type="project" value="InterPro"/>
</dbReference>
<dbReference type="Pfam" id="PF01087">
    <property type="entry name" value="GalP_UDP_transf"/>
    <property type="match status" value="1"/>
</dbReference>
<evidence type="ECO:0000259" key="7">
    <source>
        <dbReference type="Pfam" id="PF01087"/>
    </source>
</evidence>
<dbReference type="KEGG" id="spon:HME9304_00683"/>
<keyword evidence="4" id="KW-0119">Carbohydrate metabolism</keyword>
<feature type="compositionally biased region" description="Basic and acidic residues" evidence="6">
    <location>
        <begin position="35"/>
        <end position="47"/>
    </location>
</feature>
<proteinExistence type="predicted"/>
<dbReference type="InterPro" id="IPR005849">
    <property type="entry name" value="GalP_Utransf_N"/>
</dbReference>
<dbReference type="PANTHER" id="PTHR11943">
    <property type="entry name" value="GALACTOSE-1-PHOSPHATE URIDYLYLTRANSFERASE"/>
    <property type="match status" value="1"/>
</dbReference>
<dbReference type="EC" id="2.7.7.12" evidence="5"/>
<dbReference type="InterPro" id="IPR036265">
    <property type="entry name" value="HIT-like_sf"/>
</dbReference>
<dbReference type="GO" id="GO:0005737">
    <property type="term" value="C:cytoplasm"/>
    <property type="evidence" value="ECO:0007669"/>
    <property type="project" value="TreeGrafter"/>
</dbReference>
<dbReference type="PANTHER" id="PTHR11943:SF1">
    <property type="entry name" value="GALACTOSE-1-PHOSPHATE URIDYLYLTRANSFERASE"/>
    <property type="match status" value="1"/>
</dbReference>
<keyword evidence="3 8" id="KW-0548">Nucleotidyltransferase</keyword>
<dbReference type="Proteomes" id="UP000248536">
    <property type="component" value="Chromosome"/>
</dbReference>
<reference evidence="8 9" key="1">
    <citation type="submission" date="2018-06" db="EMBL/GenBank/DDBJ databases">
        <title>Spongiibacterium sp. HME9304 Genome sequencing and assembly.</title>
        <authorList>
            <person name="Kang H."/>
            <person name="Kim H."/>
            <person name="Joh K."/>
        </authorList>
    </citation>
    <scope>NUCLEOTIDE SEQUENCE [LARGE SCALE GENOMIC DNA]</scope>
    <source>
        <strain evidence="8 9">HME9304</strain>
    </source>
</reference>